<sequence>MATFQEFIQQNEDRDGVRFSWNVWPSSRLEATRMVVPVASLFTPLKERPDLPPIQYEPVLCSRATCRAVLNPLCQVDYRAKLWACNFCYQRNQFPPTYAGISEVNQPAELLPQFSTIEYVVQRGPQMPLNFLYVVDTCMEDDDLQALKESLQMSLSLLPPTALVGLITFGRMVQVHELGCEGISKSYVFRGTKDLSAKQLQEMLGLTKPAAAQAGRGPQQPQVPPSNRFLQPVQKIDMNLTDLLGELQRDPWPVTQGKRPLRSLGVALSIAVGLLECTFPNTGARIMAFIGGPATQGPGMVVGDELKTPIRSWHDIEKDNAKFMKKATKHYEALANRAAANGHIIDIYACALDQTGLLEMKCCTNHTGGYMVMADSFNTSLFKQTFQRVFTKDEQGSFKMAFAGTLEIKTSREIKISGAIGPCVSLNAKGPCVSENEIGTGGTSQWKICGLDPNTTLAFYFEVVNQHNAPIPQGGRGAVQYVTQYQHSSGQRRIRVTTVARNWADAQTQIQSIAASFDQEAAAILMARLAIYRAETEEGPDVLRWLDRQLIRLFMFHLRRSPFLQVFNNSPDESTYYRHQFMRQDLTQSLIMVQPILYAYSFNGPPEPVLLDSSSILPDRILLMDTFFQIVIYHGETVSQWRKAGYQDMPEYENFRHLLQAPVDDAQELLHTRFPMPRYIDTEHGGSQARFLLSKVNPSQTHNNMYAWGQESGAPILTDDVSLQVFMDHLKKLAVSSAA</sequence>
<dbReference type="FunFam" id="2.60.40.1670:FF:000006">
    <property type="entry name" value="Protein transport protein SEC23"/>
    <property type="match status" value="1"/>
</dbReference>
<comment type="subcellular location">
    <subcellularLocation>
        <location evidence="12">Cytoplasmic vesicle</location>
        <location evidence="12">COPII-coated vesicle membrane</location>
        <topology evidence="12">Peripheral membrane protein</topology>
        <orientation evidence="12">Cytoplasmic side</orientation>
    </subcellularLocation>
    <subcellularLocation>
        <location evidence="1 12">Endoplasmic reticulum membrane</location>
        <topology evidence="1 12">Peripheral membrane protein</topology>
        <orientation evidence="1 12">Cytoplasmic side</orientation>
    </subcellularLocation>
    <subcellularLocation>
        <location evidence="12">Cytoplasm</location>
        <location evidence="12">Cytosol</location>
    </subcellularLocation>
</comment>
<dbReference type="GO" id="GO:0030127">
    <property type="term" value="C:COPII vesicle coat"/>
    <property type="evidence" value="ECO:0007669"/>
    <property type="project" value="InterPro"/>
</dbReference>
<dbReference type="InterPro" id="IPR037364">
    <property type="entry name" value="Sec23"/>
</dbReference>
<dbReference type="AlphaFoldDB" id="A0A8C1YEN9"/>
<dbReference type="Pfam" id="PF04811">
    <property type="entry name" value="Sec23_trunk"/>
    <property type="match status" value="1"/>
</dbReference>
<evidence type="ECO:0000259" key="14">
    <source>
        <dbReference type="Pfam" id="PF04810"/>
    </source>
</evidence>
<dbReference type="InterPro" id="IPR007123">
    <property type="entry name" value="Gelsolin-like_dom"/>
</dbReference>
<feature type="domain" description="Sec23/Sec24 trunk" evidence="15">
    <location>
        <begin position="126"/>
        <end position="390"/>
    </location>
</feature>
<dbReference type="Pfam" id="PF00626">
    <property type="entry name" value="Gelsolin"/>
    <property type="match status" value="1"/>
</dbReference>
<keyword evidence="5 12" id="KW-0479">Metal-binding</keyword>
<feature type="domain" description="Sec23/Sec24 helical" evidence="16">
    <location>
        <begin position="553"/>
        <end position="590"/>
    </location>
</feature>
<dbReference type="SUPFAM" id="SSF82754">
    <property type="entry name" value="C-terminal, gelsolin-like domain of Sec23/24"/>
    <property type="match status" value="1"/>
</dbReference>
<dbReference type="Pfam" id="PF04810">
    <property type="entry name" value="zf-Sec23_Sec24"/>
    <property type="match status" value="1"/>
</dbReference>
<dbReference type="InterPro" id="IPR006895">
    <property type="entry name" value="Znf_Sec23_Sec24"/>
</dbReference>
<feature type="domain" description="Zinc finger Sec23/Sec24-type" evidence="14">
    <location>
        <begin position="58"/>
        <end position="98"/>
    </location>
</feature>
<feature type="domain" description="Sec23/Sec24 beta-sandwich" evidence="17">
    <location>
        <begin position="401"/>
        <end position="504"/>
    </location>
</feature>
<dbReference type="InterPro" id="IPR036174">
    <property type="entry name" value="Znf_Sec23_Sec24_sf"/>
</dbReference>
<dbReference type="PANTHER" id="PTHR11141">
    <property type="entry name" value="PROTEIN TRANSPORT PROTEIN SEC23"/>
    <property type="match status" value="1"/>
</dbReference>
<dbReference type="SUPFAM" id="SSF53300">
    <property type="entry name" value="vWA-like"/>
    <property type="match status" value="1"/>
</dbReference>
<dbReference type="FunFam" id="2.30.30.380:FF:000001">
    <property type="entry name" value="Protein transport protein SEC23"/>
    <property type="match status" value="1"/>
</dbReference>
<evidence type="ECO:0000256" key="7">
    <source>
        <dbReference type="ARBA" id="ARBA00022833"/>
    </source>
</evidence>
<organism evidence="18 19">
    <name type="scientific">Cyprinus carpio</name>
    <name type="common">Common carp</name>
    <dbReference type="NCBI Taxonomy" id="7962"/>
    <lineage>
        <taxon>Eukaryota</taxon>
        <taxon>Metazoa</taxon>
        <taxon>Chordata</taxon>
        <taxon>Craniata</taxon>
        <taxon>Vertebrata</taxon>
        <taxon>Euteleostomi</taxon>
        <taxon>Actinopterygii</taxon>
        <taxon>Neopterygii</taxon>
        <taxon>Teleostei</taxon>
        <taxon>Ostariophysi</taxon>
        <taxon>Cypriniformes</taxon>
        <taxon>Cyprinidae</taxon>
        <taxon>Cyprininae</taxon>
        <taxon>Cyprinus</taxon>
    </lineage>
</organism>
<evidence type="ECO:0000256" key="9">
    <source>
        <dbReference type="ARBA" id="ARBA00022927"/>
    </source>
</evidence>
<dbReference type="CDD" id="cd01478">
    <property type="entry name" value="Sec23-like"/>
    <property type="match status" value="1"/>
</dbReference>
<keyword evidence="3 12" id="KW-0813">Transport</keyword>
<keyword evidence="8 12" id="KW-0931">ER-Golgi transport</keyword>
<evidence type="ECO:0000259" key="15">
    <source>
        <dbReference type="Pfam" id="PF04811"/>
    </source>
</evidence>
<dbReference type="Gene3D" id="1.20.120.730">
    <property type="entry name" value="Sec23/Sec24 helical domain"/>
    <property type="match status" value="2"/>
</dbReference>
<protein>
    <recommendedName>
        <fullName evidence="12">Protein transport protein SEC23</fullName>
    </recommendedName>
</protein>
<dbReference type="SUPFAM" id="SSF81995">
    <property type="entry name" value="beta-sandwich domain of Sec23/24"/>
    <property type="match status" value="1"/>
</dbReference>
<evidence type="ECO:0000256" key="11">
    <source>
        <dbReference type="ARBA" id="ARBA00023329"/>
    </source>
</evidence>
<dbReference type="Gene3D" id="2.60.40.1670">
    <property type="entry name" value="beta-sandwich domain of Sec23/24"/>
    <property type="match status" value="1"/>
</dbReference>
<keyword evidence="10 12" id="KW-0472">Membrane</keyword>
<dbReference type="InterPro" id="IPR036465">
    <property type="entry name" value="vWFA_dom_sf"/>
</dbReference>
<dbReference type="InterPro" id="IPR012990">
    <property type="entry name" value="Beta-sandwich_Sec23_24"/>
</dbReference>
<evidence type="ECO:0000259" key="16">
    <source>
        <dbReference type="Pfam" id="PF04815"/>
    </source>
</evidence>
<dbReference type="Pfam" id="PF04815">
    <property type="entry name" value="Sec23_helical"/>
    <property type="match status" value="1"/>
</dbReference>
<dbReference type="GO" id="GO:0006886">
    <property type="term" value="P:intracellular protein transport"/>
    <property type="evidence" value="ECO:0007669"/>
    <property type="project" value="InterPro"/>
</dbReference>
<dbReference type="GO" id="GO:0070971">
    <property type="term" value="C:endoplasmic reticulum exit site"/>
    <property type="evidence" value="ECO:0007669"/>
    <property type="project" value="TreeGrafter"/>
</dbReference>
<reference evidence="18" key="1">
    <citation type="submission" date="2025-05" db="UniProtKB">
        <authorList>
            <consortium name="Ensembl"/>
        </authorList>
    </citation>
    <scope>IDENTIFICATION</scope>
</reference>
<dbReference type="PANTHER" id="PTHR11141:SF7">
    <property type="entry name" value="PROTEIN TRANSPORT PROTEIN SEC23A"/>
    <property type="match status" value="1"/>
</dbReference>
<dbReference type="GO" id="GO:0008270">
    <property type="term" value="F:zinc ion binding"/>
    <property type="evidence" value="ECO:0007669"/>
    <property type="project" value="InterPro"/>
</dbReference>
<dbReference type="CDD" id="cd11287">
    <property type="entry name" value="Sec23_C"/>
    <property type="match status" value="1"/>
</dbReference>
<evidence type="ECO:0000256" key="1">
    <source>
        <dbReference type="ARBA" id="ARBA00004397"/>
    </source>
</evidence>
<dbReference type="SUPFAM" id="SSF81811">
    <property type="entry name" value="Helical domain of Sec23/24"/>
    <property type="match status" value="1"/>
</dbReference>
<dbReference type="GO" id="GO:0005829">
    <property type="term" value="C:cytosol"/>
    <property type="evidence" value="ECO:0007669"/>
    <property type="project" value="UniProtKB-SubCell"/>
</dbReference>
<dbReference type="Gene3D" id="3.40.50.410">
    <property type="entry name" value="von Willebrand factor, type A domain"/>
    <property type="match status" value="1"/>
</dbReference>
<dbReference type="Ensembl" id="ENSCCRT00020127282.1">
    <property type="protein sequence ID" value="ENSCCRP00020116731.1"/>
    <property type="gene ID" value="ENSCCRG00020052571.1"/>
</dbReference>
<evidence type="ECO:0000256" key="3">
    <source>
        <dbReference type="ARBA" id="ARBA00022448"/>
    </source>
</evidence>
<evidence type="ECO:0000256" key="5">
    <source>
        <dbReference type="ARBA" id="ARBA00022723"/>
    </source>
</evidence>
<dbReference type="InterPro" id="IPR037550">
    <property type="entry name" value="Sec23_C"/>
</dbReference>
<dbReference type="GO" id="GO:0090110">
    <property type="term" value="P:COPII-coated vesicle cargo loading"/>
    <property type="evidence" value="ECO:0007669"/>
    <property type="project" value="TreeGrafter"/>
</dbReference>
<dbReference type="Proteomes" id="UP000694700">
    <property type="component" value="Unplaced"/>
</dbReference>
<keyword evidence="7 12" id="KW-0862">Zinc</keyword>
<dbReference type="Gene3D" id="2.30.30.380">
    <property type="entry name" value="Zn-finger domain of Sec23/24"/>
    <property type="match status" value="1"/>
</dbReference>
<dbReference type="Proteomes" id="UP000694701">
    <property type="component" value="Unplaced"/>
</dbReference>
<dbReference type="InterPro" id="IPR029006">
    <property type="entry name" value="ADF-H/Gelsolin-like_dom_sf"/>
</dbReference>
<evidence type="ECO:0000256" key="8">
    <source>
        <dbReference type="ARBA" id="ARBA00022892"/>
    </source>
</evidence>
<evidence type="ECO:0000313" key="18">
    <source>
        <dbReference type="Ensembl" id="ENSCCRP00015000426.1"/>
    </source>
</evidence>
<dbReference type="FunFam" id="3.40.20.10:FF:000003">
    <property type="entry name" value="Protein transport protein SEC23"/>
    <property type="match status" value="1"/>
</dbReference>
<dbReference type="Gene3D" id="3.40.20.10">
    <property type="entry name" value="Severin"/>
    <property type="match status" value="1"/>
</dbReference>
<dbReference type="FunFam" id="3.40.50.410:FF:000011">
    <property type="entry name" value="Protein transport protein SEC23"/>
    <property type="match status" value="1"/>
</dbReference>
<dbReference type="InterPro" id="IPR036175">
    <property type="entry name" value="Sec23/24_helical_dom_sf"/>
</dbReference>
<keyword evidence="9 12" id="KW-0653">Protein transport</keyword>
<proteinExistence type="inferred from homology"/>
<dbReference type="SUPFAM" id="SSF82919">
    <property type="entry name" value="Zn-finger domain of Sec23/24"/>
    <property type="match status" value="1"/>
</dbReference>
<evidence type="ECO:0000259" key="17">
    <source>
        <dbReference type="Pfam" id="PF08033"/>
    </source>
</evidence>
<evidence type="ECO:0000256" key="6">
    <source>
        <dbReference type="ARBA" id="ARBA00022824"/>
    </source>
</evidence>
<dbReference type="InterPro" id="IPR036180">
    <property type="entry name" value="Gelsolin-like_dom_sf"/>
</dbReference>
<comment type="function">
    <text evidence="12">Component of the coat protein complex II (COPII) which promotes the formation of transport vesicles from the endoplasmic reticulum (ER). The coat has two main functions, the physical deformation of the endoplasmic reticulum membrane into vesicles and the selection of cargo molecules.</text>
</comment>
<keyword evidence="4 12" id="KW-0963">Cytoplasm</keyword>
<dbReference type="GO" id="GO:0005789">
    <property type="term" value="C:endoplasmic reticulum membrane"/>
    <property type="evidence" value="ECO:0007669"/>
    <property type="project" value="UniProtKB-SubCell"/>
</dbReference>
<feature type="domain" description="Gelsolin-like" evidence="13">
    <location>
        <begin position="606"/>
        <end position="692"/>
    </location>
</feature>
<evidence type="ECO:0000256" key="2">
    <source>
        <dbReference type="ARBA" id="ARBA00009210"/>
    </source>
</evidence>
<dbReference type="Pfam" id="PF08033">
    <property type="entry name" value="Sec23_BS"/>
    <property type="match status" value="1"/>
</dbReference>
<comment type="similarity">
    <text evidence="2 12">Belongs to the SEC23/SEC24 family. SEC23 subfamily.</text>
</comment>
<evidence type="ECO:0000256" key="12">
    <source>
        <dbReference type="RuleBase" id="RU365030"/>
    </source>
</evidence>
<evidence type="ECO:0000256" key="4">
    <source>
        <dbReference type="ARBA" id="ARBA00022490"/>
    </source>
</evidence>
<keyword evidence="11 12" id="KW-0968">Cytoplasmic vesicle</keyword>
<accession>A0A8C1YEN9</accession>
<evidence type="ECO:0000313" key="19">
    <source>
        <dbReference type="Proteomes" id="UP000694700"/>
    </source>
</evidence>
<evidence type="ECO:0000259" key="13">
    <source>
        <dbReference type="Pfam" id="PF00626"/>
    </source>
</evidence>
<dbReference type="Ensembl" id="ENSCCRT00015000449.1">
    <property type="protein sequence ID" value="ENSCCRP00015000426.1"/>
    <property type="gene ID" value="ENSCCRG00015000184.1"/>
</dbReference>
<dbReference type="GO" id="GO:0005096">
    <property type="term" value="F:GTPase activator activity"/>
    <property type="evidence" value="ECO:0007669"/>
    <property type="project" value="TreeGrafter"/>
</dbReference>
<dbReference type="InterPro" id="IPR006900">
    <property type="entry name" value="Sec23/24_helical_dom"/>
</dbReference>
<evidence type="ECO:0000256" key="10">
    <source>
        <dbReference type="ARBA" id="ARBA00023136"/>
    </source>
</evidence>
<name>A0A8C1YEN9_CYPCA</name>
<keyword evidence="6 12" id="KW-0256">Endoplasmic reticulum</keyword>
<dbReference type="InterPro" id="IPR006896">
    <property type="entry name" value="Sec23/24_trunk_dom"/>
</dbReference>